<gene>
    <name evidence="1" type="ORF">SPELUC_LOCUS4208</name>
</gene>
<keyword evidence="2" id="KW-1185">Reference proteome</keyword>
<organism evidence="1 2">
    <name type="scientific">Cetraspora pellucida</name>
    <dbReference type="NCBI Taxonomy" id="1433469"/>
    <lineage>
        <taxon>Eukaryota</taxon>
        <taxon>Fungi</taxon>
        <taxon>Fungi incertae sedis</taxon>
        <taxon>Mucoromycota</taxon>
        <taxon>Glomeromycotina</taxon>
        <taxon>Glomeromycetes</taxon>
        <taxon>Diversisporales</taxon>
        <taxon>Gigasporaceae</taxon>
        <taxon>Cetraspora</taxon>
    </lineage>
</organism>
<reference evidence="1" key="1">
    <citation type="submission" date="2021-06" db="EMBL/GenBank/DDBJ databases">
        <authorList>
            <person name="Kallberg Y."/>
            <person name="Tangrot J."/>
            <person name="Rosling A."/>
        </authorList>
    </citation>
    <scope>NUCLEOTIDE SEQUENCE</scope>
    <source>
        <strain evidence="1">28 12/20/2015</strain>
    </source>
</reference>
<sequence length="123" mass="14599">MPEFNQDNESENFRKIIDVLVMPLQTGSEYYWKHQNLYINKKNSQYIGCAMAHLGCTQKLERKYTKSNEQLIKRVSEVRPAIECYLCNGTITIKIDLYERHAKISIKHLITYEHPTYRETNLL</sequence>
<comment type="caution">
    <text evidence="1">The sequence shown here is derived from an EMBL/GenBank/DDBJ whole genome shotgun (WGS) entry which is preliminary data.</text>
</comment>
<name>A0ACA9LJJ8_9GLOM</name>
<protein>
    <submittedName>
        <fullName evidence="1">11273_t:CDS:1</fullName>
    </submittedName>
</protein>
<evidence type="ECO:0000313" key="1">
    <source>
        <dbReference type="EMBL" id="CAG8527348.1"/>
    </source>
</evidence>
<dbReference type="EMBL" id="CAJVPW010003650">
    <property type="protein sequence ID" value="CAG8527348.1"/>
    <property type="molecule type" value="Genomic_DNA"/>
</dbReference>
<proteinExistence type="predicted"/>
<dbReference type="Proteomes" id="UP000789366">
    <property type="component" value="Unassembled WGS sequence"/>
</dbReference>
<feature type="non-terminal residue" evidence="1">
    <location>
        <position position="123"/>
    </location>
</feature>
<accession>A0ACA9LJJ8</accession>
<evidence type="ECO:0000313" key="2">
    <source>
        <dbReference type="Proteomes" id="UP000789366"/>
    </source>
</evidence>